<evidence type="ECO:0000256" key="3">
    <source>
        <dbReference type="ARBA" id="ARBA00022448"/>
    </source>
</evidence>
<comment type="similarity">
    <text evidence="2">Belongs to the autoinducer-2 exporter (AI-2E) (TC 2.A.86) family.</text>
</comment>
<sequence>MTTIPAQPARDGQVTPVSQRTGDLLSTRVVLRVALTVLVVIGTIALIWVLWQPITWIIVAAFVAVALAGPVNLLARVMPRWLAITIVYIAVLLIPIGISAAVLPPIVDQGVNFVNDLPGYTDDLQTEVQKNPDLARLNQDFGLTNELNRIAQDAPTKIGEAATIIRDFGSGLVSSLFAGLTIYILSIFMVARGRSWLDGLLSLRSGRESKAASVALDRIANAVGNYIAGAAVQATIAGVCAFVVLTILGVPFAGALAVLYALFDLIPLVGAFIAGAIILLVTLFTDFPTASIIWFIYASAYQSFENYVVQPQIHKRAVALEPFVVIVSVLFGATLFGVVGALLAIPIAAAIQIGAQEWWRYRLDQQDAQPQPAAVAATAADS</sequence>
<evidence type="ECO:0000313" key="9">
    <source>
        <dbReference type="EMBL" id="CAB4341623.1"/>
    </source>
</evidence>
<evidence type="ECO:0000256" key="7">
    <source>
        <dbReference type="ARBA" id="ARBA00023136"/>
    </source>
</evidence>
<evidence type="ECO:0000256" key="8">
    <source>
        <dbReference type="SAM" id="Phobius"/>
    </source>
</evidence>
<keyword evidence="4" id="KW-1003">Cell membrane</keyword>
<dbReference type="PANTHER" id="PTHR21716">
    <property type="entry name" value="TRANSMEMBRANE PROTEIN"/>
    <property type="match status" value="1"/>
</dbReference>
<feature type="transmembrane region" description="Helical" evidence="8">
    <location>
        <begin position="318"/>
        <end position="351"/>
    </location>
</feature>
<feature type="transmembrane region" description="Helical" evidence="8">
    <location>
        <begin position="54"/>
        <end position="74"/>
    </location>
</feature>
<organism evidence="9">
    <name type="scientific">freshwater metagenome</name>
    <dbReference type="NCBI Taxonomy" id="449393"/>
    <lineage>
        <taxon>unclassified sequences</taxon>
        <taxon>metagenomes</taxon>
        <taxon>ecological metagenomes</taxon>
    </lineage>
</organism>
<feature type="transmembrane region" description="Helical" evidence="8">
    <location>
        <begin position="172"/>
        <end position="191"/>
    </location>
</feature>
<proteinExistence type="inferred from homology"/>
<dbReference type="GO" id="GO:0005886">
    <property type="term" value="C:plasma membrane"/>
    <property type="evidence" value="ECO:0007669"/>
    <property type="project" value="UniProtKB-SubCell"/>
</dbReference>
<dbReference type="Pfam" id="PF01594">
    <property type="entry name" value="AI-2E_transport"/>
    <property type="match status" value="1"/>
</dbReference>
<dbReference type="GO" id="GO:0055085">
    <property type="term" value="P:transmembrane transport"/>
    <property type="evidence" value="ECO:0007669"/>
    <property type="project" value="TreeGrafter"/>
</dbReference>
<dbReference type="InterPro" id="IPR002549">
    <property type="entry name" value="AI-2E-like"/>
</dbReference>
<evidence type="ECO:0000256" key="5">
    <source>
        <dbReference type="ARBA" id="ARBA00022692"/>
    </source>
</evidence>
<keyword evidence="7 8" id="KW-0472">Membrane</keyword>
<feature type="transmembrane region" description="Helical" evidence="8">
    <location>
        <begin position="236"/>
        <end position="263"/>
    </location>
</feature>
<feature type="transmembrane region" description="Helical" evidence="8">
    <location>
        <begin position="81"/>
        <end position="103"/>
    </location>
</feature>
<gene>
    <name evidence="9" type="ORF">UFOPK3522_00644</name>
</gene>
<keyword evidence="5 8" id="KW-0812">Transmembrane</keyword>
<keyword evidence="6 8" id="KW-1133">Transmembrane helix</keyword>
<protein>
    <submittedName>
        <fullName evidence="9">Unannotated protein</fullName>
    </submittedName>
</protein>
<evidence type="ECO:0000256" key="2">
    <source>
        <dbReference type="ARBA" id="ARBA00009773"/>
    </source>
</evidence>
<dbReference type="PANTHER" id="PTHR21716:SF53">
    <property type="entry name" value="PERMEASE PERM-RELATED"/>
    <property type="match status" value="1"/>
</dbReference>
<comment type="subcellular location">
    <subcellularLocation>
        <location evidence="1">Cell membrane</location>
        <topology evidence="1">Multi-pass membrane protein</topology>
    </subcellularLocation>
</comment>
<evidence type="ECO:0000256" key="6">
    <source>
        <dbReference type="ARBA" id="ARBA00022989"/>
    </source>
</evidence>
<name>A0A6J5ZQ51_9ZZZZ</name>
<feature type="transmembrane region" description="Helical" evidence="8">
    <location>
        <begin position="29"/>
        <end position="48"/>
    </location>
</feature>
<evidence type="ECO:0000256" key="1">
    <source>
        <dbReference type="ARBA" id="ARBA00004651"/>
    </source>
</evidence>
<keyword evidence="3" id="KW-0813">Transport</keyword>
<feature type="transmembrane region" description="Helical" evidence="8">
    <location>
        <begin position="269"/>
        <end position="297"/>
    </location>
</feature>
<evidence type="ECO:0000256" key="4">
    <source>
        <dbReference type="ARBA" id="ARBA00022475"/>
    </source>
</evidence>
<reference evidence="9" key="1">
    <citation type="submission" date="2020-05" db="EMBL/GenBank/DDBJ databases">
        <authorList>
            <person name="Chiriac C."/>
            <person name="Salcher M."/>
            <person name="Ghai R."/>
            <person name="Kavagutti S V."/>
        </authorList>
    </citation>
    <scope>NUCLEOTIDE SEQUENCE</scope>
</reference>
<dbReference type="AlphaFoldDB" id="A0A6J5ZQ51"/>
<accession>A0A6J5ZQ51</accession>
<dbReference type="EMBL" id="CAESAO010000041">
    <property type="protein sequence ID" value="CAB4341623.1"/>
    <property type="molecule type" value="Genomic_DNA"/>
</dbReference>